<feature type="disulfide bond" evidence="2">
    <location>
        <begin position="603"/>
        <end position="612"/>
    </location>
</feature>
<dbReference type="OrthoDB" id="26095at2759"/>
<dbReference type="FunCoup" id="F0ZWP7">
    <property type="interactions" value="1073"/>
</dbReference>
<dbReference type="RefSeq" id="XP_003291834.1">
    <property type="nucleotide sequence ID" value="XM_003291786.1"/>
</dbReference>
<evidence type="ECO:0000256" key="2">
    <source>
        <dbReference type="PROSITE-ProRule" id="PRU00076"/>
    </source>
</evidence>
<dbReference type="KEGG" id="dpp:DICPUDRAFT_82497"/>
<dbReference type="Pfam" id="PF22933">
    <property type="entry name" value="ComC_SSD"/>
    <property type="match status" value="1"/>
</dbReference>
<dbReference type="PROSITE" id="PS50026">
    <property type="entry name" value="EGF_3"/>
    <property type="match status" value="1"/>
</dbReference>
<dbReference type="Pfam" id="PF07974">
    <property type="entry name" value="EGF_2"/>
    <property type="match status" value="1"/>
</dbReference>
<keyword evidence="6" id="KW-1185">Reference proteome</keyword>
<dbReference type="CDD" id="cd00603">
    <property type="entry name" value="IPT_PCSR"/>
    <property type="match status" value="2"/>
</dbReference>
<evidence type="ECO:0000256" key="1">
    <source>
        <dbReference type="ARBA" id="ARBA00023157"/>
    </source>
</evidence>
<dbReference type="InterPro" id="IPR057015">
    <property type="entry name" value="B-sand_ComC_2nd"/>
</dbReference>
<gene>
    <name evidence="5" type="ORF">DICPUDRAFT_82497</name>
</gene>
<dbReference type="Gene3D" id="2.10.25.10">
    <property type="entry name" value="Laminin"/>
    <property type="match status" value="1"/>
</dbReference>
<dbReference type="PANTHER" id="PTHR24032:SF13">
    <property type="entry name" value="EGF-LIKE DOMAIN-CONTAINING PROTEIN"/>
    <property type="match status" value="1"/>
</dbReference>
<dbReference type="InterPro" id="IPR000742">
    <property type="entry name" value="EGF"/>
</dbReference>
<keyword evidence="2" id="KW-0245">EGF-like domain</keyword>
<dbReference type="eggNOG" id="KOG1225">
    <property type="taxonomic scope" value="Eukaryota"/>
</dbReference>
<keyword evidence="1 2" id="KW-1015">Disulfide bond</keyword>
<dbReference type="OMA" id="WYNISEQ"/>
<comment type="caution">
    <text evidence="2">Lacks conserved residue(s) required for the propagation of feature annotation.</text>
</comment>
<feature type="disulfide bond" evidence="2">
    <location>
        <begin position="584"/>
        <end position="594"/>
    </location>
</feature>
<proteinExistence type="predicted"/>
<dbReference type="InterPro" id="IPR057013">
    <property type="entry name" value="LRR_ComC"/>
</dbReference>
<dbReference type="Pfam" id="PF24141">
    <property type="entry name" value="LRR_ComC"/>
    <property type="match status" value="1"/>
</dbReference>
<accession>F0ZWP7</accession>
<reference evidence="6" key="1">
    <citation type="journal article" date="2011" name="Genome Biol.">
        <title>Comparative genomics of the social amoebae Dictyostelium discoideum and Dictyostelium purpureum.</title>
        <authorList>
            <consortium name="US DOE Joint Genome Institute (JGI-PGF)"/>
            <person name="Sucgang R."/>
            <person name="Kuo A."/>
            <person name="Tian X."/>
            <person name="Salerno W."/>
            <person name="Parikh A."/>
            <person name="Feasley C.L."/>
            <person name="Dalin E."/>
            <person name="Tu H."/>
            <person name="Huang E."/>
            <person name="Barry K."/>
            <person name="Lindquist E."/>
            <person name="Shapiro H."/>
            <person name="Bruce D."/>
            <person name="Schmutz J."/>
            <person name="Salamov A."/>
            <person name="Fey P."/>
            <person name="Gaudet P."/>
            <person name="Anjard C."/>
            <person name="Babu M.M."/>
            <person name="Basu S."/>
            <person name="Bushmanova Y."/>
            <person name="van der Wel H."/>
            <person name="Katoh-Kurasawa M."/>
            <person name="Dinh C."/>
            <person name="Coutinho P.M."/>
            <person name="Saito T."/>
            <person name="Elias M."/>
            <person name="Schaap P."/>
            <person name="Kay R.R."/>
            <person name="Henrissat B."/>
            <person name="Eichinger L."/>
            <person name="Rivero F."/>
            <person name="Putnam N.H."/>
            <person name="West C.M."/>
            <person name="Loomis W.F."/>
            <person name="Chisholm R.L."/>
            <person name="Shaulsky G."/>
            <person name="Strassmann J.E."/>
            <person name="Queller D.C."/>
            <person name="Kuspa A."/>
            <person name="Grigoriev I.V."/>
        </authorList>
    </citation>
    <scope>NUCLEOTIDE SEQUENCE [LARGE SCALE GENOMIC DNA]</scope>
    <source>
        <strain evidence="6">QSDP1</strain>
    </source>
</reference>
<keyword evidence="3" id="KW-0812">Transmembrane</keyword>
<name>F0ZWP7_DICPU</name>
<evidence type="ECO:0000256" key="3">
    <source>
        <dbReference type="SAM" id="Phobius"/>
    </source>
</evidence>
<dbReference type="EMBL" id="GL871240">
    <property type="protein sequence ID" value="EGC31636.1"/>
    <property type="molecule type" value="Genomic_DNA"/>
</dbReference>
<evidence type="ECO:0000313" key="6">
    <source>
        <dbReference type="Proteomes" id="UP000001064"/>
    </source>
</evidence>
<feature type="transmembrane region" description="Helical" evidence="3">
    <location>
        <begin position="975"/>
        <end position="999"/>
    </location>
</feature>
<dbReference type="AlphaFoldDB" id="F0ZWP7"/>
<evidence type="ECO:0000259" key="4">
    <source>
        <dbReference type="PROSITE" id="PS50026"/>
    </source>
</evidence>
<dbReference type="InterPro" id="IPR013111">
    <property type="entry name" value="EGF_extracell"/>
</dbReference>
<dbReference type="InterPro" id="IPR053331">
    <property type="entry name" value="EGF-like_comC"/>
</dbReference>
<dbReference type="InterPro" id="IPR054484">
    <property type="entry name" value="ComC_SSD"/>
</dbReference>
<keyword evidence="3" id="KW-1133">Transmembrane helix</keyword>
<dbReference type="VEuPathDB" id="AmoebaDB:DICPUDRAFT_82497"/>
<feature type="domain" description="EGF-like" evidence="4">
    <location>
        <begin position="580"/>
        <end position="613"/>
    </location>
</feature>
<dbReference type="SMART" id="SM00181">
    <property type="entry name" value="EGF"/>
    <property type="match status" value="4"/>
</dbReference>
<protein>
    <recommendedName>
        <fullName evidence="4">EGF-like domain-containing protein</fullName>
    </recommendedName>
</protein>
<dbReference type="GeneID" id="10505590"/>
<dbReference type="PRINTS" id="PR00011">
    <property type="entry name" value="EGFLAMININ"/>
</dbReference>
<evidence type="ECO:0000313" key="5">
    <source>
        <dbReference type="EMBL" id="EGC31636.1"/>
    </source>
</evidence>
<dbReference type="PROSITE" id="PS00022">
    <property type="entry name" value="EGF_1"/>
    <property type="match status" value="1"/>
</dbReference>
<sequence length="1020" mass="112786">MESTFLSDFNHPRLNIIQCYYCMGTSLSNMFTQPVSPNLKIVYFLSIRQDSISFQLDFSKISTLKEIKFEIYGSKRKNSSITLNNDIANLENLELKKFSFTTTNLPVMDNFKKLQMLELYSYDPFDYSNIVTCGLASFVKIDLGTLLVPGSFPPFSLIPEGNNIENIDMIFSASAPSSMIDLTNLKNLKSFSIIGDFRLFNIGNEFPILPHPTLESIHINNGEFNDPKNFFVSSPRLTHISFISSLPIDFTAWKYSDFRNLLQLHLGNKFTGTIDESFCLIPDLFVRGNMLSGVIPSCFACYISQYPSNFDGNQFTNYPPAPSCTTILPNSWYNISEQTLYVYGKDIGISRNDISLSSPLSNYEFTTVTPSRMFKVWISKSIIPPKIEVVFKAKSEDGSLSQVFTVATAPTVPKVTNIFPDAVLKQLIIQGSYLSYNISSIKIKIGSSNCEVISATFYKVICSTSDINLFTETSILTKIAIDDNSLGNQIPPPPLSSEYIISMKSENKICVEDQAGCGSNTYCDYSVGSCFCKPGYQDLTSSGSCTLVSLCPNNCSGFGTCDTQTGICSCLQDRLGDDCSKVKCSRDCLNGGMCDESVGKCKCSSKFTGVDCSIQLHYVSSVLPCTINGGNVTLNGNFPESISSGYLVSVGLLNCPVQHISSNQIQCILASGSGIHNVIVTLISNSDVYFTGFGIFKYINPIKECPNNCTSPINGKCNTTIGQCDCSQDYSNYDCSLKKDLSITAPVVNTTVDKSGGVQMNSKETNYKISVISLNEISINGSIVASHSLQDSWVKDQESSENIYKFDQTIGNISKITYIIEEVKDEKEFQFGSTKFIVPKESIKISINISNYLYENSLNTLSLSFLSATTQENNKDMCNQNDASIDISNADNQEDANYIVVYKNSRQLVGRFINKVFSDNRETFISSSVDTNETSVIVSLNLPHCEVSCLIDPDFSVLVTPEFKSDCGINNKNNWLLSVVIVVPCVLLSLAILAAIVLYKKNRYNLKILSIKLKAIKNKK</sequence>
<dbReference type="PANTHER" id="PTHR24032">
    <property type="entry name" value="EGF-LIKE DOMAIN-CONTAINING PROTEIN-RELATED-RELATED"/>
    <property type="match status" value="1"/>
</dbReference>
<dbReference type="Proteomes" id="UP000001064">
    <property type="component" value="Unassembled WGS sequence"/>
</dbReference>
<keyword evidence="3" id="KW-0472">Membrane</keyword>
<organism evidence="5 6">
    <name type="scientific">Dictyostelium purpureum</name>
    <name type="common">Slime mold</name>
    <dbReference type="NCBI Taxonomy" id="5786"/>
    <lineage>
        <taxon>Eukaryota</taxon>
        <taxon>Amoebozoa</taxon>
        <taxon>Evosea</taxon>
        <taxon>Eumycetozoa</taxon>
        <taxon>Dictyostelia</taxon>
        <taxon>Dictyosteliales</taxon>
        <taxon>Dictyosteliaceae</taxon>
        <taxon>Dictyostelium</taxon>
    </lineage>
</organism>
<dbReference type="SUPFAM" id="SSF52058">
    <property type="entry name" value="L domain-like"/>
    <property type="match status" value="1"/>
</dbReference>
<dbReference type="Pfam" id="PF24143">
    <property type="entry name" value="Beta-sand_ComC_2nd"/>
    <property type="match status" value="1"/>
</dbReference>
<dbReference type="InParanoid" id="F0ZWP7"/>